<dbReference type="InterPro" id="IPR011051">
    <property type="entry name" value="RmlC_Cupin_sf"/>
</dbReference>
<dbReference type="Proteomes" id="UP000198649">
    <property type="component" value="Unassembled WGS sequence"/>
</dbReference>
<dbReference type="Gene3D" id="3.40.50.720">
    <property type="entry name" value="NAD(P)-binding Rossmann-like Domain"/>
    <property type="match status" value="1"/>
</dbReference>
<feature type="active site" description="Proton donor" evidence="3">
    <location>
        <position position="129"/>
    </location>
</feature>
<evidence type="ECO:0000256" key="4">
    <source>
        <dbReference type="PIRSR" id="PIRSR600888-3"/>
    </source>
</evidence>
<dbReference type="PANTHER" id="PTHR10491">
    <property type="entry name" value="DTDP-4-DEHYDRORHAMNOSE REDUCTASE"/>
    <property type="match status" value="1"/>
</dbReference>
<dbReference type="RefSeq" id="WP_091116278.1">
    <property type="nucleotide sequence ID" value="NZ_BKAF01000046.1"/>
</dbReference>
<dbReference type="SUPFAM" id="SSF51735">
    <property type="entry name" value="NAD(P)-binding Rossmann-fold domains"/>
    <property type="match status" value="1"/>
</dbReference>
<proteinExistence type="inferred from homology"/>
<dbReference type="STRING" id="1005945.SAMN05216561_11713"/>
<dbReference type="InterPro" id="IPR000888">
    <property type="entry name" value="RmlC-like"/>
</dbReference>
<dbReference type="PANTHER" id="PTHR10491:SF4">
    <property type="entry name" value="METHIONINE ADENOSYLTRANSFERASE 2 SUBUNIT BETA"/>
    <property type="match status" value="1"/>
</dbReference>
<dbReference type="EC" id="1.1.1.133" evidence="5"/>
<feature type="domain" description="RmlD-like substrate binding" evidence="6">
    <location>
        <begin position="184"/>
        <end position="458"/>
    </location>
</feature>
<evidence type="ECO:0000256" key="3">
    <source>
        <dbReference type="PIRSR" id="PIRSR600888-1"/>
    </source>
</evidence>
<dbReference type="Gene3D" id="3.90.25.10">
    <property type="entry name" value="UDP-galactose 4-epimerase, domain 1"/>
    <property type="match status" value="1"/>
</dbReference>
<evidence type="ECO:0000256" key="1">
    <source>
        <dbReference type="ARBA" id="ARBA00010154"/>
    </source>
</evidence>
<feature type="active site" description="Proton acceptor" evidence="3">
    <location>
        <position position="66"/>
    </location>
</feature>
<dbReference type="Pfam" id="PF04321">
    <property type="entry name" value="RmlD_sub_bind"/>
    <property type="match status" value="1"/>
</dbReference>
<dbReference type="InterPro" id="IPR029903">
    <property type="entry name" value="RmlD-like-bd"/>
</dbReference>
<reference evidence="7 8" key="1">
    <citation type="submission" date="2016-10" db="EMBL/GenBank/DDBJ databases">
        <authorList>
            <person name="de Groot N.N."/>
        </authorList>
    </citation>
    <scope>NUCLEOTIDE SEQUENCE [LARGE SCALE GENOMIC DNA]</scope>
    <source>
        <strain evidence="7 8">CGMCC 1.11156</strain>
    </source>
</reference>
<evidence type="ECO:0000256" key="2">
    <source>
        <dbReference type="ARBA" id="ARBA00010944"/>
    </source>
</evidence>
<dbReference type="GO" id="GO:0008831">
    <property type="term" value="F:dTDP-4-dehydrorhamnose reductase activity"/>
    <property type="evidence" value="ECO:0007669"/>
    <property type="project" value="UniProtKB-EC"/>
</dbReference>
<feature type="site" description="Participates in a stacking interaction with the thymidine ring of dTDP-4-oxo-6-deoxyglucose" evidence="4">
    <location>
        <position position="135"/>
    </location>
</feature>
<keyword evidence="5" id="KW-0521">NADP</keyword>
<dbReference type="Pfam" id="PF00908">
    <property type="entry name" value="dTDP_sugar_isom"/>
    <property type="match status" value="1"/>
</dbReference>
<dbReference type="OrthoDB" id="9803892at2"/>
<evidence type="ECO:0000313" key="7">
    <source>
        <dbReference type="EMBL" id="SFJ04115.1"/>
    </source>
</evidence>
<dbReference type="UniPathway" id="UPA00124"/>
<dbReference type="AlphaFoldDB" id="A0A1I3N4X4"/>
<name>A0A1I3N4X4_9ACTN</name>
<dbReference type="EMBL" id="FOQG01000017">
    <property type="protein sequence ID" value="SFJ04115.1"/>
    <property type="molecule type" value="Genomic_DNA"/>
</dbReference>
<comment type="similarity">
    <text evidence="1">Belongs to the dTDP-4-dehydrorhamnose 3,5-epimerase family.</text>
</comment>
<organism evidence="7 8">
    <name type="scientific">Nocardioides psychrotolerans</name>
    <dbReference type="NCBI Taxonomy" id="1005945"/>
    <lineage>
        <taxon>Bacteria</taxon>
        <taxon>Bacillati</taxon>
        <taxon>Actinomycetota</taxon>
        <taxon>Actinomycetes</taxon>
        <taxon>Propionibacteriales</taxon>
        <taxon>Nocardioidaceae</taxon>
        <taxon>Nocardioides</taxon>
    </lineage>
</organism>
<evidence type="ECO:0000313" key="8">
    <source>
        <dbReference type="Proteomes" id="UP000198649"/>
    </source>
</evidence>
<evidence type="ECO:0000259" key="6">
    <source>
        <dbReference type="Pfam" id="PF04321"/>
    </source>
</evidence>
<protein>
    <recommendedName>
        <fullName evidence="5">dTDP-4-dehydrorhamnose reductase</fullName>
        <ecNumber evidence="5">1.1.1.133</ecNumber>
    </recommendedName>
</protein>
<dbReference type="InterPro" id="IPR036291">
    <property type="entry name" value="NAD(P)-bd_dom_sf"/>
</dbReference>
<evidence type="ECO:0000256" key="5">
    <source>
        <dbReference type="RuleBase" id="RU364082"/>
    </source>
</evidence>
<comment type="pathway">
    <text evidence="5">Carbohydrate biosynthesis; dTDP-L-rhamnose biosynthesis.</text>
</comment>
<keyword evidence="8" id="KW-1185">Reference proteome</keyword>
<dbReference type="GO" id="GO:0019305">
    <property type="term" value="P:dTDP-rhamnose biosynthetic process"/>
    <property type="evidence" value="ECO:0007669"/>
    <property type="project" value="UniProtKB-UniPathway"/>
</dbReference>
<comment type="function">
    <text evidence="5">Catalyzes the reduction of dTDP-6-deoxy-L-lyxo-4-hexulose to yield dTDP-L-rhamnose.</text>
</comment>
<sequence>MGEPVVETTPIPGLLVVRLDVREDARGWFKENWQREKMLALGLPDFGPVQNNVSFNADRGATRGIHTEPWDKFVSVATGRIFGAWVDLREGATFGTTFHLELDPAVAVFVPRGVGNSYQTLEDGVAYTYLVNDYWRPGTSYPALDLADPTVAIPWPIPLEECEISEKDRHNPALDQVTPMAPKKTLIIGSQGQLGRALQVDYPDADCVDLAELDVTDPAAVAAWPWHDYALVLNAAAYTAVDAAETPEGRRTAWAANAAAPATLARLSDEHGFTLVHYSSEYVFDGTRPEHVEDEPLSPLGVYAQTKAAGDLGVGTATRHYLVRTSWVIGEGNNFVRTMQRLAEQGVSPDVVSDQVGRLTFTNELVRATRHLVDSRAEHGTYHVSNAGPAMSWADIAGTVFELCGRSPDDVRPITTEQYAAGRATAPRPASSTMAMAKIAASGFVARDQLDALRDYLQAGMRP</sequence>
<dbReference type="SUPFAM" id="SSF51182">
    <property type="entry name" value="RmlC-like cupins"/>
    <property type="match status" value="1"/>
</dbReference>
<accession>A0A1I3N4X4</accession>
<dbReference type="GO" id="GO:0008830">
    <property type="term" value="F:dTDP-4-dehydrorhamnose 3,5-epimerase activity"/>
    <property type="evidence" value="ECO:0007669"/>
    <property type="project" value="InterPro"/>
</dbReference>
<gene>
    <name evidence="7" type="ORF">SAMN05216561_11713</name>
</gene>
<dbReference type="InterPro" id="IPR005913">
    <property type="entry name" value="dTDP_dehydrorham_reduct"/>
</dbReference>
<keyword evidence="5" id="KW-0560">Oxidoreductase</keyword>
<dbReference type="InterPro" id="IPR014710">
    <property type="entry name" value="RmlC-like_jellyroll"/>
</dbReference>
<comment type="similarity">
    <text evidence="2 5">Belongs to the dTDP-4-dehydrorhamnose reductase family.</text>
</comment>
<dbReference type="Gene3D" id="2.60.120.10">
    <property type="entry name" value="Jelly Rolls"/>
    <property type="match status" value="1"/>
</dbReference>